<evidence type="ECO:0000256" key="2">
    <source>
        <dbReference type="SAM" id="MobiDB-lite"/>
    </source>
</evidence>
<accession>A0AAV7GRX5</accession>
<feature type="compositionally biased region" description="Low complexity" evidence="2">
    <location>
        <begin position="373"/>
        <end position="401"/>
    </location>
</feature>
<organism evidence="3 4">
    <name type="scientific">Dendrobium chrysotoxum</name>
    <name type="common">Orchid</name>
    <dbReference type="NCBI Taxonomy" id="161865"/>
    <lineage>
        <taxon>Eukaryota</taxon>
        <taxon>Viridiplantae</taxon>
        <taxon>Streptophyta</taxon>
        <taxon>Embryophyta</taxon>
        <taxon>Tracheophyta</taxon>
        <taxon>Spermatophyta</taxon>
        <taxon>Magnoliopsida</taxon>
        <taxon>Liliopsida</taxon>
        <taxon>Asparagales</taxon>
        <taxon>Orchidaceae</taxon>
        <taxon>Epidendroideae</taxon>
        <taxon>Malaxideae</taxon>
        <taxon>Dendrobiinae</taxon>
        <taxon>Dendrobium</taxon>
    </lineage>
</organism>
<feature type="region of interest" description="Disordered" evidence="2">
    <location>
        <begin position="370"/>
        <end position="430"/>
    </location>
</feature>
<feature type="compositionally biased region" description="Basic and acidic residues" evidence="2">
    <location>
        <begin position="1"/>
        <end position="10"/>
    </location>
</feature>
<feature type="region of interest" description="Disordered" evidence="2">
    <location>
        <begin position="1"/>
        <end position="35"/>
    </location>
</feature>
<evidence type="ECO:0000256" key="1">
    <source>
        <dbReference type="SAM" id="Coils"/>
    </source>
</evidence>
<sequence length="430" mass="48547">MEFVKREPALRSHGQTPRPFSAPTEGGLDNGVSEEARDSKGVHFRRFQLLIYRFRRLRFPRIHDVLTSFPGHPSLRRSPRLLPIICQWTYIAPELRLFQSDERSESKYGFWGVLARKARSILEDDSVSQQLNDHSKNQFQMLHTSADSQFNQPNLSKGNIRKSENLSSSLNQIGGTIKSALEEGLMIVESRAADIIQETKKIQIRRKSASSRDQIDFAATENLSENLSDQENPLKASRNLANAMAAKAKLHLRELKTVKAELAFAKERCDQLVEENKHLRESREKEDHTQDDDLIRLQLETLLAEKGRLAQENSLYARENRFLREIVEYHNLTMQDVVHLDDGIEDIADDGTIHISLPYSSHSASEVISPAISTPHTPPDSSNSPNSDVQPDSSSPAAAPAPREDANELRSSSSPKSELPHLILKLERAD</sequence>
<evidence type="ECO:0000313" key="3">
    <source>
        <dbReference type="EMBL" id="KAH0458328.1"/>
    </source>
</evidence>
<name>A0AAV7GRX5_DENCH</name>
<dbReference type="EMBL" id="JAGFBR010000012">
    <property type="protein sequence ID" value="KAH0458328.1"/>
    <property type="molecule type" value="Genomic_DNA"/>
</dbReference>
<feature type="coiled-coil region" evidence="1">
    <location>
        <begin position="248"/>
        <end position="282"/>
    </location>
</feature>
<dbReference type="Proteomes" id="UP000775213">
    <property type="component" value="Unassembled WGS sequence"/>
</dbReference>
<gene>
    <name evidence="3" type="ORF">IEQ34_013643</name>
</gene>
<protein>
    <submittedName>
        <fullName evidence="3">Uncharacterized protein</fullName>
    </submittedName>
</protein>
<dbReference type="PANTHER" id="PTHR31016:SF12">
    <property type="entry name" value="OS05G0315200 PROTEIN"/>
    <property type="match status" value="1"/>
</dbReference>
<proteinExistence type="predicted"/>
<evidence type="ECO:0000313" key="4">
    <source>
        <dbReference type="Proteomes" id="UP000775213"/>
    </source>
</evidence>
<dbReference type="PANTHER" id="PTHR31016">
    <property type="entry name" value="OS04G0228100 PROTEIN"/>
    <property type="match status" value="1"/>
</dbReference>
<dbReference type="AlphaFoldDB" id="A0AAV7GRX5"/>
<keyword evidence="4" id="KW-1185">Reference proteome</keyword>
<comment type="caution">
    <text evidence="3">The sequence shown here is derived from an EMBL/GenBank/DDBJ whole genome shotgun (WGS) entry which is preliminary data.</text>
</comment>
<reference evidence="3 4" key="1">
    <citation type="journal article" date="2021" name="Hortic Res">
        <title>Chromosome-scale assembly of the Dendrobium chrysotoxum genome enhances the understanding of orchid evolution.</title>
        <authorList>
            <person name="Zhang Y."/>
            <person name="Zhang G.Q."/>
            <person name="Zhang D."/>
            <person name="Liu X.D."/>
            <person name="Xu X.Y."/>
            <person name="Sun W.H."/>
            <person name="Yu X."/>
            <person name="Zhu X."/>
            <person name="Wang Z.W."/>
            <person name="Zhao X."/>
            <person name="Zhong W.Y."/>
            <person name="Chen H."/>
            <person name="Yin W.L."/>
            <person name="Huang T."/>
            <person name="Niu S.C."/>
            <person name="Liu Z.J."/>
        </authorList>
    </citation>
    <scope>NUCLEOTIDE SEQUENCE [LARGE SCALE GENOMIC DNA]</scope>
    <source>
        <strain evidence="3">Lindl</strain>
    </source>
</reference>
<keyword evidence="1" id="KW-0175">Coiled coil</keyword>